<accession>A0ABT7XLL3</accession>
<protein>
    <submittedName>
        <fullName evidence="3">Class II glutamine amidotransferase</fullName>
    </submittedName>
</protein>
<dbReference type="InterPro" id="IPR017932">
    <property type="entry name" value="GATase_2_dom"/>
</dbReference>
<sequence length="277" mass="31228">MCRWVAYSGNPVPLEMLLFQTKHSLIDQSVYSHLGATTTNGDGFGIGWYGRHDEIPYLYRCVNPAWSDRNLREAARAIHAPLFLAHVRSATDTPVQETNCHPFRHGRWLFVHNGLIRDYHLVRRDLMLAVGAELFTSIEGSTDSELMFFLALTYGLETDPVAALERMVAVVEETGRRHGVEQPVNMTVCATDGEQLVAVRYSSEAQSRSLFHSTSFRCLRKLYPDNPRITAVGEDAFLVLSEPLSDLPGVWEEVPERMAIVAKRGDITKQCFNPHLP</sequence>
<reference evidence="3" key="1">
    <citation type="submission" date="2023-06" db="EMBL/GenBank/DDBJ databases">
        <authorList>
            <person name="Zhang S."/>
        </authorList>
    </citation>
    <scope>NUCLEOTIDE SEQUENCE</scope>
    <source>
        <strain evidence="3">SG2303</strain>
    </source>
</reference>
<evidence type="ECO:0000256" key="1">
    <source>
        <dbReference type="ARBA" id="ARBA00022962"/>
    </source>
</evidence>
<keyword evidence="4" id="KW-1185">Reference proteome</keyword>
<dbReference type="PANTHER" id="PTHR43187">
    <property type="entry name" value="GLUTAMINE AMIDOTRANSFERASE DUG3-RELATED"/>
    <property type="match status" value="1"/>
</dbReference>
<dbReference type="CDD" id="cd01908">
    <property type="entry name" value="YafJ"/>
    <property type="match status" value="1"/>
</dbReference>
<evidence type="ECO:0000313" key="3">
    <source>
        <dbReference type="EMBL" id="MDN0074588.1"/>
    </source>
</evidence>
<dbReference type="Proteomes" id="UP001168540">
    <property type="component" value="Unassembled WGS sequence"/>
</dbReference>
<proteinExistence type="predicted"/>
<dbReference type="SUPFAM" id="SSF56235">
    <property type="entry name" value="N-terminal nucleophile aminohydrolases (Ntn hydrolases)"/>
    <property type="match status" value="1"/>
</dbReference>
<dbReference type="InterPro" id="IPR026869">
    <property type="entry name" value="EgtC-like"/>
</dbReference>
<evidence type="ECO:0000259" key="2">
    <source>
        <dbReference type="PROSITE" id="PS51278"/>
    </source>
</evidence>
<dbReference type="EMBL" id="JAUEDK010000008">
    <property type="protein sequence ID" value="MDN0074588.1"/>
    <property type="molecule type" value="Genomic_DNA"/>
</dbReference>
<organism evidence="3 4">
    <name type="scientific">Crenobacter oryzisoli</name>
    <dbReference type="NCBI Taxonomy" id="3056844"/>
    <lineage>
        <taxon>Bacteria</taxon>
        <taxon>Pseudomonadati</taxon>
        <taxon>Pseudomonadota</taxon>
        <taxon>Betaproteobacteria</taxon>
        <taxon>Neisseriales</taxon>
        <taxon>Neisseriaceae</taxon>
        <taxon>Crenobacter</taxon>
    </lineage>
</organism>
<dbReference type="Pfam" id="PF13230">
    <property type="entry name" value="GATase_4"/>
    <property type="match status" value="1"/>
</dbReference>
<dbReference type="PROSITE" id="PS51278">
    <property type="entry name" value="GATASE_TYPE_2"/>
    <property type="match status" value="1"/>
</dbReference>
<keyword evidence="1 3" id="KW-0315">Glutamine amidotransferase</keyword>
<name>A0ABT7XLL3_9NEIS</name>
<feature type="domain" description="Glutamine amidotransferase type-2" evidence="2">
    <location>
        <begin position="2"/>
        <end position="277"/>
    </location>
</feature>
<evidence type="ECO:0000313" key="4">
    <source>
        <dbReference type="Proteomes" id="UP001168540"/>
    </source>
</evidence>
<comment type="caution">
    <text evidence="3">The sequence shown here is derived from an EMBL/GenBank/DDBJ whole genome shotgun (WGS) entry which is preliminary data.</text>
</comment>
<dbReference type="InterPro" id="IPR052373">
    <property type="entry name" value="Gamma-glu_amide_hydrolase"/>
</dbReference>
<dbReference type="Gene3D" id="3.60.20.10">
    <property type="entry name" value="Glutamine Phosphoribosylpyrophosphate, subunit 1, domain 1"/>
    <property type="match status" value="1"/>
</dbReference>
<gene>
    <name evidence="3" type="ORF">QU481_06725</name>
</gene>
<dbReference type="RefSeq" id="WP_289829159.1">
    <property type="nucleotide sequence ID" value="NZ_JAUEDK010000008.1"/>
</dbReference>
<dbReference type="InterPro" id="IPR029055">
    <property type="entry name" value="Ntn_hydrolases_N"/>
</dbReference>
<dbReference type="PANTHER" id="PTHR43187:SF1">
    <property type="entry name" value="GLUTAMINE AMIDOTRANSFERASE DUG3-RELATED"/>
    <property type="match status" value="1"/>
</dbReference>